<dbReference type="InterPro" id="IPR006311">
    <property type="entry name" value="TAT_signal"/>
</dbReference>
<dbReference type="NCBIfam" id="TIGR03396">
    <property type="entry name" value="PC_PLC"/>
    <property type="match status" value="1"/>
</dbReference>
<dbReference type="InterPro" id="IPR008475">
    <property type="entry name" value="PLipase_C_C"/>
</dbReference>
<evidence type="ECO:0000256" key="2">
    <source>
        <dbReference type="ARBA" id="ARBA00012018"/>
    </source>
</evidence>
<dbReference type="PROSITE" id="PS51318">
    <property type="entry name" value="TAT"/>
    <property type="match status" value="1"/>
</dbReference>
<name>A0A380CBD3_SPHSI</name>
<dbReference type="InterPro" id="IPR017850">
    <property type="entry name" value="Alkaline_phosphatase_core_sf"/>
</dbReference>
<dbReference type="InterPro" id="IPR007312">
    <property type="entry name" value="Phosphoesterase"/>
</dbReference>
<evidence type="ECO:0000256" key="1">
    <source>
        <dbReference type="ARBA" id="ARBA00009717"/>
    </source>
</evidence>
<dbReference type="PANTHER" id="PTHR31956">
    <property type="entry name" value="NON-SPECIFIC PHOSPHOLIPASE C4-RELATED"/>
    <property type="match status" value="1"/>
</dbReference>
<evidence type="ECO:0000256" key="4">
    <source>
        <dbReference type="SAM" id="Coils"/>
    </source>
</evidence>
<dbReference type="AlphaFoldDB" id="A0A380CBD3"/>
<keyword evidence="3 7" id="KW-0378">Hydrolase</keyword>
<dbReference type="EC" id="3.1.4.3" evidence="2"/>
<gene>
    <name evidence="7" type="primary">plcN_2</name>
    <name evidence="7" type="ORF">NCTC11388_02512</name>
</gene>
<dbReference type="InterPro" id="IPR017767">
    <property type="entry name" value="PC-PLC"/>
</dbReference>
<accession>A0A380CBD3</accession>
<dbReference type="RefSeq" id="WP_115170358.1">
    <property type="nucleotide sequence ID" value="NZ_UGYW01000002.1"/>
</dbReference>
<dbReference type="Pfam" id="PF05506">
    <property type="entry name" value="PLipase_C_C"/>
    <property type="match status" value="1"/>
</dbReference>
<dbReference type="EMBL" id="UGYW01000002">
    <property type="protein sequence ID" value="SUJ15653.1"/>
    <property type="molecule type" value="Genomic_DNA"/>
</dbReference>
<dbReference type="GO" id="GO:0016042">
    <property type="term" value="P:lipid catabolic process"/>
    <property type="evidence" value="ECO:0007669"/>
    <property type="project" value="InterPro"/>
</dbReference>
<dbReference type="GO" id="GO:0034480">
    <property type="term" value="F:phosphatidylcholine phospholipase C activity"/>
    <property type="evidence" value="ECO:0007669"/>
    <property type="project" value="UniProtKB-EC"/>
</dbReference>
<evidence type="ECO:0000259" key="6">
    <source>
        <dbReference type="Pfam" id="PF05506"/>
    </source>
</evidence>
<dbReference type="PANTHER" id="PTHR31956:SF1">
    <property type="entry name" value="NON-SPECIFIC PHOSPHOLIPASE C1"/>
    <property type="match status" value="1"/>
</dbReference>
<feature type="compositionally biased region" description="Polar residues" evidence="5">
    <location>
        <begin position="607"/>
        <end position="619"/>
    </location>
</feature>
<reference evidence="7 8" key="1">
    <citation type="submission" date="2018-06" db="EMBL/GenBank/DDBJ databases">
        <authorList>
            <consortium name="Pathogen Informatics"/>
            <person name="Doyle S."/>
        </authorList>
    </citation>
    <scope>NUCLEOTIDE SEQUENCE [LARGE SCALE GENOMIC DNA]</scope>
    <source>
        <strain evidence="7 8">NCTC11388</strain>
    </source>
</reference>
<sequence length="836" mass="94786">MENRRDFIKKAALLTGSFGLFNSLPTSIQAALAIEPAPGSTFYDAEHIVLLMQENRSFDHSFGTLKGVRGFNDPRAIQLPNKNLVWLQQNKEGKTYAPFRLDLQNSNAAWTRDLPHSWENQSAARNKGKHDNWLEAKRSGIKEQRDIPLTLGYYSRADIPFYYAFADAFTICDQHFCSSITGTTTNRHFFWTGKCVPAKGEKPLVRNSDIYFNQLAHWKTFPERLEENNISWRVYQNEVSIQNALEGEREPWLGNFTDNNLEWFAQYNIRFKKSHTDFLKVRVTQLPAEIADLEIQIKNTKPAESQKLQKNLKNKIQQLESYQSALKTYSAENFAALSNFDKALVTKAFQTNEGDPNYHEIETVSMDDQGTSKDITVPKGDVLYQFREDVKSGKLPTVSWLVAPQNFSDHPSAPMYGAWYVSEVLNILTQNPEIWKKTIFILNYDENDGYFDHIPPFVAPNPNDPASGRTSPDLDYSDEYVTRAQEIAAGVSEQSATEGPVGLGYRVPLVIASPWSKGGWVNSEVCDITSTIQFMETFLNKKYNKQIFESNISSWRRGITGDLTSAFRPQTNKSTTSPDFLDRNEQILRIDKSKSLDYPKNHHALSSSEIETANSSPATSPFLPKQESGIKESSALTYELYVDAEMTASKIKLRFNAGKNIFRDKALGSPFNVYSGSSYKDGVSYWPFATSAGNQVDFEWNLADFKDHYDLRVYGPNGFLRTFKGDQSSTALTVTCEYELDRKGIPTGNIKLRIKNTDPNKTLPVIVSAQIYQRLQEKISLKPNQEKIIPINGKKSFNWYEVKVLLADNPNFERGFAGRAETGTSSMTDPQMGRVI</sequence>
<evidence type="ECO:0000256" key="5">
    <source>
        <dbReference type="SAM" id="MobiDB-lite"/>
    </source>
</evidence>
<dbReference type="Pfam" id="PF04185">
    <property type="entry name" value="Phosphoesterase"/>
    <property type="match status" value="2"/>
</dbReference>
<keyword evidence="4" id="KW-0175">Coiled coil</keyword>
<evidence type="ECO:0000313" key="8">
    <source>
        <dbReference type="Proteomes" id="UP000254893"/>
    </source>
</evidence>
<evidence type="ECO:0000256" key="3">
    <source>
        <dbReference type="ARBA" id="ARBA00022801"/>
    </source>
</evidence>
<feature type="domain" description="Bacterial phospholipase C C-terminal" evidence="6">
    <location>
        <begin position="635"/>
        <end position="726"/>
    </location>
</feature>
<dbReference type="Gene3D" id="3.40.720.10">
    <property type="entry name" value="Alkaline Phosphatase, subunit A"/>
    <property type="match status" value="2"/>
</dbReference>
<protein>
    <recommendedName>
        <fullName evidence="2">phospholipase C</fullName>
        <ecNumber evidence="2">3.1.4.3</ecNumber>
    </recommendedName>
</protein>
<comment type="similarity">
    <text evidence="1">Belongs to the bacterial phospholipase C family.</text>
</comment>
<dbReference type="Proteomes" id="UP000254893">
    <property type="component" value="Unassembled WGS sequence"/>
</dbReference>
<feature type="region of interest" description="Disordered" evidence="5">
    <location>
        <begin position="607"/>
        <end position="626"/>
    </location>
</feature>
<evidence type="ECO:0000313" key="7">
    <source>
        <dbReference type="EMBL" id="SUJ15653.1"/>
    </source>
</evidence>
<organism evidence="7 8">
    <name type="scientific">Sphingobacterium spiritivorum</name>
    <name type="common">Flavobacterium spiritivorum</name>
    <dbReference type="NCBI Taxonomy" id="258"/>
    <lineage>
        <taxon>Bacteria</taxon>
        <taxon>Pseudomonadati</taxon>
        <taxon>Bacteroidota</taxon>
        <taxon>Sphingobacteriia</taxon>
        <taxon>Sphingobacteriales</taxon>
        <taxon>Sphingobacteriaceae</taxon>
        <taxon>Sphingobacterium</taxon>
    </lineage>
</organism>
<proteinExistence type="inferred from homology"/>
<feature type="coiled-coil region" evidence="4">
    <location>
        <begin position="305"/>
        <end position="332"/>
    </location>
</feature>